<reference evidence="1" key="2">
    <citation type="journal article" date="2021" name="PeerJ">
        <title>Extensive microbial diversity within the chicken gut microbiome revealed by metagenomics and culture.</title>
        <authorList>
            <person name="Gilroy R."/>
            <person name="Ravi A."/>
            <person name="Getino M."/>
            <person name="Pursley I."/>
            <person name="Horton D.L."/>
            <person name="Alikhan N.F."/>
            <person name="Baker D."/>
            <person name="Gharbi K."/>
            <person name="Hall N."/>
            <person name="Watson M."/>
            <person name="Adriaenssens E.M."/>
            <person name="Foster-Nyarko E."/>
            <person name="Jarju S."/>
            <person name="Secka A."/>
            <person name="Antonio M."/>
            <person name="Oren A."/>
            <person name="Chaudhuri R.R."/>
            <person name="La Ragione R."/>
            <person name="Hildebrand F."/>
            <person name="Pallen M.J."/>
        </authorList>
    </citation>
    <scope>NUCLEOTIDE SEQUENCE</scope>
    <source>
        <strain evidence="1">13766</strain>
    </source>
</reference>
<reference evidence="1" key="1">
    <citation type="submission" date="2020-10" db="EMBL/GenBank/DDBJ databases">
        <authorList>
            <person name="Gilroy R."/>
        </authorList>
    </citation>
    <scope>NUCLEOTIDE SEQUENCE</scope>
    <source>
        <strain evidence="1">13766</strain>
    </source>
</reference>
<dbReference type="Proteomes" id="UP000824140">
    <property type="component" value="Unassembled WGS sequence"/>
</dbReference>
<organism evidence="1 2">
    <name type="scientific">Candidatus Alectryocaccomicrobium excrementavium</name>
    <dbReference type="NCBI Taxonomy" id="2840668"/>
    <lineage>
        <taxon>Bacteria</taxon>
        <taxon>Bacillati</taxon>
        <taxon>Bacillota</taxon>
        <taxon>Clostridia</taxon>
        <taxon>Candidatus Alectryocaccomicrobium</taxon>
    </lineage>
</organism>
<evidence type="ECO:0008006" key="3">
    <source>
        <dbReference type="Google" id="ProtNLM"/>
    </source>
</evidence>
<dbReference type="AlphaFoldDB" id="A0A9D1G241"/>
<name>A0A9D1G241_9FIRM</name>
<dbReference type="EMBL" id="DVJN01000223">
    <property type="protein sequence ID" value="HIS93694.1"/>
    <property type="molecule type" value="Genomic_DNA"/>
</dbReference>
<protein>
    <recommendedName>
        <fullName evidence="3">YtxH domain-containing protein</fullName>
    </recommendedName>
</protein>
<accession>A0A9D1G241</accession>
<evidence type="ECO:0000313" key="1">
    <source>
        <dbReference type="EMBL" id="HIS93694.1"/>
    </source>
</evidence>
<comment type="caution">
    <text evidence="1">The sequence shown here is derived from an EMBL/GenBank/DDBJ whole genome shotgun (WGS) entry which is preliminary data.</text>
</comment>
<proteinExistence type="predicted"/>
<sequence>MKGLITGCVVGAAAALMYGMMNRQTKKKIGNMVSQASNAVADKANEMFGR</sequence>
<gene>
    <name evidence="1" type="ORF">IAA84_11830</name>
</gene>
<evidence type="ECO:0000313" key="2">
    <source>
        <dbReference type="Proteomes" id="UP000824140"/>
    </source>
</evidence>